<organism evidence="4 5">
    <name type="scientific">Ganoderma sinense ZZ0214-1</name>
    <dbReference type="NCBI Taxonomy" id="1077348"/>
    <lineage>
        <taxon>Eukaryota</taxon>
        <taxon>Fungi</taxon>
        <taxon>Dikarya</taxon>
        <taxon>Basidiomycota</taxon>
        <taxon>Agaricomycotina</taxon>
        <taxon>Agaricomycetes</taxon>
        <taxon>Polyporales</taxon>
        <taxon>Polyporaceae</taxon>
        <taxon>Ganoderma</taxon>
    </lineage>
</organism>
<dbReference type="GO" id="GO:0006633">
    <property type="term" value="P:fatty acid biosynthetic process"/>
    <property type="evidence" value="ECO:0007669"/>
    <property type="project" value="TreeGrafter"/>
</dbReference>
<evidence type="ECO:0000256" key="2">
    <source>
        <dbReference type="ARBA" id="ARBA00022857"/>
    </source>
</evidence>
<dbReference type="STRING" id="1077348.A0A2G8S9V6"/>
<evidence type="ECO:0000256" key="3">
    <source>
        <dbReference type="RuleBase" id="RU000363"/>
    </source>
</evidence>
<dbReference type="GO" id="GO:0048038">
    <property type="term" value="F:quinone binding"/>
    <property type="evidence" value="ECO:0007669"/>
    <property type="project" value="TreeGrafter"/>
</dbReference>
<dbReference type="Pfam" id="PF00106">
    <property type="entry name" value="adh_short"/>
    <property type="match status" value="1"/>
</dbReference>
<gene>
    <name evidence="4" type="ORF">GSI_07242</name>
</gene>
<dbReference type="Gene3D" id="3.40.50.720">
    <property type="entry name" value="NAD(P)-binding Rossmann-like Domain"/>
    <property type="match status" value="1"/>
</dbReference>
<keyword evidence="5" id="KW-1185">Reference proteome</keyword>
<dbReference type="AlphaFoldDB" id="A0A2G8S9V6"/>
<comment type="caution">
    <text evidence="4">The sequence shown here is derived from an EMBL/GenBank/DDBJ whole genome shotgun (WGS) entry which is preliminary data.</text>
</comment>
<evidence type="ECO:0000313" key="4">
    <source>
        <dbReference type="EMBL" id="PIL30542.1"/>
    </source>
</evidence>
<dbReference type="PRINTS" id="PR00081">
    <property type="entry name" value="GDHRDH"/>
</dbReference>
<dbReference type="PANTHER" id="PTHR42760:SF121">
    <property type="entry name" value="3-OXOACYL-(ACYL-CARRIER-PROTEIN) REDUCTASE"/>
    <property type="match status" value="1"/>
</dbReference>
<dbReference type="PANTHER" id="PTHR42760">
    <property type="entry name" value="SHORT-CHAIN DEHYDROGENASES/REDUCTASES FAMILY MEMBER"/>
    <property type="match status" value="1"/>
</dbReference>
<dbReference type="InterPro" id="IPR020904">
    <property type="entry name" value="Sc_DH/Rdtase_CS"/>
</dbReference>
<reference evidence="4 5" key="1">
    <citation type="journal article" date="2015" name="Sci. Rep.">
        <title>Chromosome-level genome map provides insights into diverse defense mechanisms in the medicinal fungus Ganoderma sinense.</title>
        <authorList>
            <person name="Zhu Y."/>
            <person name="Xu J."/>
            <person name="Sun C."/>
            <person name="Zhou S."/>
            <person name="Xu H."/>
            <person name="Nelson D.R."/>
            <person name="Qian J."/>
            <person name="Song J."/>
            <person name="Luo H."/>
            <person name="Xiang L."/>
            <person name="Li Y."/>
            <person name="Xu Z."/>
            <person name="Ji A."/>
            <person name="Wang L."/>
            <person name="Lu S."/>
            <person name="Hayward A."/>
            <person name="Sun W."/>
            <person name="Li X."/>
            <person name="Schwartz D.C."/>
            <person name="Wang Y."/>
            <person name="Chen S."/>
        </authorList>
    </citation>
    <scope>NUCLEOTIDE SEQUENCE [LARGE SCALE GENOMIC DNA]</scope>
    <source>
        <strain evidence="4 5">ZZ0214-1</strain>
    </source>
</reference>
<keyword evidence="2" id="KW-0521">NADP</keyword>
<proteinExistence type="inferred from homology"/>
<dbReference type="OrthoDB" id="498125at2759"/>
<comment type="similarity">
    <text evidence="1 3">Belongs to the short-chain dehydrogenases/reductases (SDR) family.</text>
</comment>
<dbReference type="PRINTS" id="PR00080">
    <property type="entry name" value="SDRFAMILY"/>
</dbReference>
<evidence type="ECO:0000256" key="1">
    <source>
        <dbReference type="ARBA" id="ARBA00006484"/>
    </source>
</evidence>
<sequence length="264" mass="27471">MMVNEALPSTISRVAIVTGAAQGIGEAIALRLADDGIDVVVNDLPKKRDQLDSVVKAIQAKGRRAVAVVGDATVESDVVALVDAAVKEFGSLDIMIANAGTIEMKPLVDMTVEDWERVMSVNALSVMLAYKHAARQMIKQGRGGRIVGAASMAGKKGFAYVSSYCASKFAVRGLTQSAALELAEHKITVNSYAPGIIPTGLTQHPDDEKNGGPCSTFLLGAGLPPSTPSAPPTVVAELVAYIVKPEAHFLTGQCLSIDGGIVMG</sequence>
<dbReference type="InterPro" id="IPR002347">
    <property type="entry name" value="SDR_fam"/>
</dbReference>
<dbReference type="SUPFAM" id="SSF51735">
    <property type="entry name" value="NAD(P)-binding Rossmann-fold domains"/>
    <property type="match status" value="1"/>
</dbReference>
<evidence type="ECO:0000313" key="5">
    <source>
        <dbReference type="Proteomes" id="UP000230002"/>
    </source>
</evidence>
<dbReference type="PROSITE" id="PS00061">
    <property type="entry name" value="ADH_SHORT"/>
    <property type="match status" value="1"/>
</dbReference>
<dbReference type="InterPro" id="IPR036291">
    <property type="entry name" value="NAD(P)-bd_dom_sf"/>
</dbReference>
<accession>A0A2G8S9V6</accession>
<protein>
    <submittedName>
        <fullName evidence="4">Uncharacterized protein</fullName>
    </submittedName>
</protein>
<dbReference type="GO" id="GO:0016616">
    <property type="term" value="F:oxidoreductase activity, acting on the CH-OH group of donors, NAD or NADP as acceptor"/>
    <property type="evidence" value="ECO:0007669"/>
    <property type="project" value="TreeGrafter"/>
</dbReference>
<dbReference type="Proteomes" id="UP000230002">
    <property type="component" value="Unassembled WGS sequence"/>
</dbReference>
<name>A0A2G8S9V6_9APHY</name>
<dbReference type="FunFam" id="3.40.50.720:FF:000084">
    <property type="entry name" value="Short-chain dehydrogenase reductase"/>
    <property type="match status" value="1"/>
</dbReference>
<dbReference type="EMBL" id="AYKW01000014">
    <property type="protein sequence ID" value="PIL30542.1"/>
    <property type="molecule type" value="Genomic_DNA"/>
</dbReference>